<sequence length="333" mass="37507">MQQQSKQLRFISFITMIVVTVVLVTIGFKANDILTQTDAASQVNTTKVSILTSDVIVDQSWGSLAYKGQLKIEEQFPLTVKLYSEIATEKLMQSTVEESITRGSEIIIGHGREFSEVFTSMAPKHPDVHFVTLHGDAKHSNQTVYTFDQGQIEYFAALSASLKTESNKVALLDAFEAREKNPEFEKGIKHYNPNAEFYYKVVNSRDDGKKAIQLMNELISEGVDVVYTKGNAYNREVINIAKSHNVYVIGYLDDQSYMGKDHVLTSVVNDVPQAYVSIMKDFFSAEGIPSGKVMLNESDGVYKLAPFGPMYTEEEKEMIQSEINRFHRGDFPF</sequence>
<dbReference type="PANTHER" id="PTHR34296:SF2">
    <property type="entry name" value="ABC TRANSPORTER GUANOSINE-BINDING PROTEIN NUPN"/>
    <property type="match status" value="1"/>
</dbReference>
<keyword evidence="7" id="KW-0812">Transmembrane</keyword>
<evidence type="ECO:0000256" key="7">
    <source>
        <dbReference type="SAM" id="Phobius"/>
    </source>
</evidence>
<keyword evidence="10" id="KW-1185">Reference proteome</keyword>
<dbReference type="Pfam" id="PF02608">
    <property type="entry name" value="Bmp"/>
    <property type="match status" value="1"/>
</dbReference>
<feature type="domain" description="ABC transporter substrate-binding protein PnrA-like" evidence="8">
    <location>
        <begin position="46"/>
        <end position="320"/>
    </location>
</feature>
<name>A0ABV6GIH2_9BACI</name>
<dbReference type="SUPFAM" id="SSF53822">
    <property type="entry name" value="Periplasmic binding protein-like I"/>
    <property type="match status" value="1"/>
</dbReference>
<dbReference type="EMBL" id="JBHLVO010000014">
    <property type="protein sequence ID" value="MFC0272919.1"/>
    <property type="molecule type" value="Genomic_DNA"/>
</dbReference>
<keyword evidence="5 7" id="KW-0472">Membrane</keyword>
<dbReference type="InterPro" id="IPR003760">
    <property type="entry name" value="PnrA-like"/>
</dbReference>
<evidence type="ECO:0000256" key="1">
    <source>
        <dbReference type="ARBA" id="ARBA00004193"/>
    </source>
</evidence>
<keyword evidence="4" id="KW-0732">Signal</keyword>
<evidence type="ECO:0000256" key="5">
    <source>
        <dbReference type="ARBA" id="ARBA00023136"/>
    </source>
</evidence>
<dbReference type="PANTHER" id="PTHR34296">
    <property type="entry name" value="TRANSCRIPTIONAL ACTIVATOR PROTEIN MED"/>
    <property type="match status" value="1"/>
</dbReference>
<keyword evidence="6" id="KW-0449">Lipoprotein</keyword>
<dbReference type="InterPro" id="IPR050957">
    <property type="entry name" value="BMP_lipoprotein"/>
</dbReference>
<comment type="caution">
    <text evidence="9">The sequence shown here is derived from an EMBL/GenBank/DDBJ whole genome shotgun (WGS) entry which is preliminary data.</text>
</comment>
<organism evidence="9 10">
    <name type="scientific">Metabacillus herbersteinensis</name>
    <dbReference type="NCBI Taxonomy" id="283816"/>
    <lineage>
        <taxon>Bacteria</taxon>
        <taxon>Bacillati</taxon>
        <taxon>Bacillota</taxon>
        <taxon>Bacilli</taxon>
        <taxon>Bacillales</taxon>
        <taxon>Bacillaceae</taxon>
        <taxon>Metabacillus</taxon>
    </lineage>
</organism>
<evidence type="ECO:0000256" key="2">
    <source>
        <dbReference type="ARBA" id="ARBA00008610"/>
    </source>
</evidence>
<evidence type="ECO:0000313" key="10">
    <source>
        <dbReference type="Proteomes" id="UP001589854"/>
    </source>
</evidence>
<comment type="subcellular location">
    <subcellularLocation>
        <location evidence="1">Cell membrane</location>
        <topology evidence="1">Lipid-anchor</topology>
    </subcellularLocation>
</comment>
<evidence type="ECO:0000259" key="8">
    <source>
        <dbReference type="Pfam" id="PF02608"/>
    </source>
</evidence>
<reference evidence="9 10" key="1">
    <citation type="submission" date="2024-09" db="EMBL/GenBank/DDBJ databases">
        <authorList>
            <person name="Sun Q."/>
            <person name="Mori K."/>
        </authorList>
    </citation>
    <scope>NUCLEOTIDE SEQUENCE [LARGE SCALE GENOMIC DNA]</scope>
    <source>
        <strain evidence="9 10">CCM 7228</strain>
    </source>
</reference>
<evidence type="ECO:0000256" key="3">
    <source>
        <dbReference type="ARBA" id="ARBA00022475"/>
    </source>
</evidence>
<accession>A0ABV6GIH2</accession>
<keyword evidence="3" id="KW-1003">Cell membrane</keyword>
<protein>
    <submittedName>
        <fullName evidence="9">BMP family ABC transporter substrate-binding protein</fullName>
    </submittedName>
</protein>
<evidence type="ECO:0000256" key="6">
    <source>
        <dbReference type="ARBA" id="ARBA00023288"/>
    </source>
</evidence>
<keyword evidence="7" id="KW-1133">Transmembrane helix</keyword>
<gene>
    <name evidence="9" type="ORF">ACFFIX_15940</name>
</gene>
<evidence type="ECO:0000256" key="4">
    <source>
        <dbReference type="ARBA" id="ARBA00022729"/>
    </source>
</evidence>
<evidence type="ECO:0000313" key="9">
    <source>
        <dbReference type="EMBL" id="MFC0272919.1"/>
    </source>
</evidence>
<dbReference type="Gene3D" id="3.40.50.2300">
    <property type="match status" value="2"/>
</dbReference>
<comment type="similarity">
    <text evidence="2">Belongs to the BMP lipoprotein family.</text>
</comment>
<dbReference type="InterPro" id="IPR028082">
    <property type="entry name" value="Peripla_BP_I"/>
</dbReference>
<dbReference type="RefSeq" id="WP_378935706.1">
    <property type="nucleotide sequence ID" value="NZ_JBHLVO010000014.1"/>
</dbReference>
<proteinExistence type="inferred from homology"/>
<feature type="transmembrane region" description="Helical" evidence="7">
    <location>
        <begin position="7"/>
        <end position="28"/>
    </location>
</feature>
<dbReference type="Proteomes" id="UP001589854">
    <property type="component" value="Unassembled WGS sequence"/>
</dbReference>